<accession>A0A2P2PWJ7</accession>
<name>A0A2P2PWJ7_RHIMU</name>
<protein>
    <submittedName>
        <fullName evidence="1">Uncharacterized protein</fullName>
    </submittedName>
</protein>
<dbReference type="EMBL" id="GGEC01078606">
    <property type="protein sequence ID" value="MBX59090.1"/>
    <property type="molecule type" value="Transcribed_RNA"/>
</dbReference>
<reference evidence="1" key="1">
    <citation type="submission" date="2018-02" db="EMBL/GenBank/DDBJ databases">
        <title>Rhizophora mucronata_Transcriptome.</title>
        <authorList>
            <person name="Meera S.P."/>
            <person name="Sreeshan A."/>
            <person name="Augustine A."/>
        </authorList>
    </citation>
    <scope>NUCLEOTIDE SEQUENCE</scope>
    <source>
        <tissue evidence="1">Leaf</tissue>
    </source>
</reference>
<evidence type="ECO:0000313" key="1">
    <source>
        <dbReference type="EMBL" id="MBX59090.1"/>
    </source>
</evidence>
<organism evidence="1">
    <name type="scientific">Rhizophora mucronata</name>
    <name type="common">Asiatic mangrove</name>
    <dbReference type="NCBI Taxonomy" id="61149"/>
    <lineage>
        <taxon>Eukaryota</taxon>
        <taxon>Viridiplantae</taxon>
        <taxon>Streptophyta</taxon>
        <taxon>Embryophyta</taxon>
        <taxon>Tracheophyta</taxon>
        <taxon>Spermatophyta</taxon>
        <taxon>Magnoliopsida</taxon>
        <taxon>eudicotyledons</taxon>
        <taxon>Gunneridae</taxon>
        <taxon>Pentapetalae</taxon>
        <taxon>rosids</taxon>
        <taxon>fabids</taxon>
        <taxon>Malpighiales</taxon>
        <taxon>Rhizophoraceae</taxon>
        <taxon>Rhizophora</taxon>
    </lineage>
</organism>
<dbReference type="AlphaFoldDB" id="A0A2P2PWJ7"/>
<proteinExistence type="predicted"/>
<sequence length="39" mass="4597">MPACAYLVQQLNCKSYKSILLCKNSRNYMMSVKHISWRS</sequence>